<dbReference type="Proteomes" id="UP001143486">
    <property type="component" value="Unassembled WGS sequence"/>
</dbReference>
<dbReference type="AlphaFoldDB" id="A0A9W6MN85"/>
<keyword evidence="1" id="KW-0732">Signal</keyword>
<name>A0A9W6MN85_9PROT</name>
<evidence type="ECO:0000256" key="1">
    <source>
        <dbReference type="SAM" id="SignalP"/>
    </source>
</evidence>
<keyword evidence="3" id="KW-1185">Reference proteome</keyword>
<accession>A0A9W6MN85</accession>
<reference evidence="2" key="1">
    <citation type="journal article" date="2014" name="Int. J. Syst. Evol. Microbiol.">
        <title>Complete genome sequence of Corynebacterium casei LMG S-19264T (=DSM 44701T), isolated from a smear-ripened cheese.</title>
        <authorList>
            <consortium name="US DOE Joint Genome Institute (JGI-PGF)"/>
            <person name="Walter F."/>
            <person name="Albersmeier A."/>
            <person name="Kalinowski J."/>
            <person name="Ruckert C."/>
        </authorList>
    </citation>
    <scope>NUCLEOTIDE SEQUENCE</scope>
    <source>
        <strain evidence="2">VKM B-1513</strain>
    </source>
</reference>
<comment type="caution">
    <text evidence="2">The sequence shown here is derived from an EMBL/GenBank/DDBJ whole genome shotgun (WGS) entry which is preliminary data.</text>
</comment>
<evidence type="ECO:0008006" key="4">
    <source>
        <dbReference type="Google" id="ProtNLM"/>
    </source>
</evidence>
<dbReference type="PROSITE" id="PS51257">
    <property type="entry name" value="PROKAR_LIPOPROTEIN"/>
    <property type="match status" value="1"/>
</dbReference>
<organism evidence="2 3">
    <name type="scientific">Maricaulis virginensis</name>
    <dbReference type="NCBI Taxonomy" id="144022"/>
    <lineage>
        <taxon>Bacteria</taxon>
        <taxon>Pseudomonadati</taxon>
        <taxon>Pseudomonadota</taxon>
        <taxon>Alphaproteobacteria</taxon>
        <taxon>Maricaulales</taxon>
        <taxon>Maricaulaceae</taxon>
        <taxon>Maricaulis</taxon>
    </lineage>
</organism>
<evidence type="ECO:0000313" key="2">
    <source>
        <dbReference type="EMBL" id="GLK51778.1"/>
    </source>
</evidence>
<feature type="chain" id="PRO_5040991602" description="Peptidase S1" evidence="1">
    <location>
        <begin position="22"/>
        <end position="303"/>
    </location>
</feature>
<dbReference type="Gene3D" id="2.60.120.380">
    <property type="match status" value="2"/>
</dbReference>
<protein>
    <recommendedName>
        <fullName evidence="4">Peptidase S1</fullName>
    </recommendedName>
</protein>
<sequence length="303" mass="31215">MQFRSLAAAAAVLACAAPAIAQDYSAPPTYGSVNLNSGFTPDPYTVRITSGGARSAANVSSSCRGWIADAPDYSVYYTAGNMFDLTIGATSSSDTTLVVNGPSGNWYCDDDSGEGLNPSMTFSNPQSGRYDIWVGSYSQGDYADAVLAISELGGSGGGYNGGGNSYGGIDFSLPANFGSANLRAGFTPDPYRVDIVSGGGFPASDVRSGCAGWVSAAPDFELRYTAGSSLPLILSAASSSDTTILVNDPNGNWHCNDDGGNSGLNPALTFHNPASGTYDIWIGSYRQGENANASLSISELYSE</sequence>
<dbReference type="RefSeq" id="WP_271186144.1">
    <property type="nucleotide sequence ID" value="NZ_BSFE01000003.1"/>
</dbReference>
<reference evidence="2" key="2">
    <citation type="submission" date="2023-01" db="EMBL/GenBank/DDBJ databases">
        <authorList>
            <person name="Sun Q."/>
            <person name="Evtushenko L."/>
        </authorList>
    </citation>
    <scope>NUCLEOTIDE SEQUENCE</scope>
    <source>
        <strain evidence="2">VKM B-1513</strain>
    </source>
</reference>
<dbReference type="EMBL" id="BSFE01000003">
    <property type="protein sequence ID" value="GLK51778.1"/>
    <property type="molecule type" value="Genomic_DNA"/>
</dbReference>
<feature type="signal peptide" evidence="1">
    <location>
        <begin position="1"/>
        <end position="21"/>
    </location>
</feature>
<evidence type="ECO:0000313" key="3">
    <source>
        <dbReference type="Proteomes" id="UP001143486"/>
    </source>
</evidence>
<proteinExistence type="predicted"/>
<gene>
    <name evidence="2" type="ORF">GCM10017621_12860</name>
</gene>